<dbReference type="AlphaFoldDB" id="A0AAW2GPX3"/>
<proteinExistence type="predicted"/>
<comment type="caution">
    <text evidence="1">The sequence shown here is derived from an EMBL/GenBank/DDBJ whole genome shotgun (WGS) entry which is preliminary data.</text>
</comment>
<keyword evidence="2" id="KW-1185">Reference proteome</keyword>
<dbReference type="EMBL" id="JADYXP020000003">
    <property type="protein sequence ID" value="KAL0129304.1"/>
    <property type="molecule type" value="Genomic_DNA"/>
</dbReference>
<evidence type="ECO:0000313" key="1">
    <source>
        <dbReference type="EMBL" id="KAL0129304.1"/>
    </source>
</evidence>
<sequence length="194" mass="22708">METSDDNDDIEMKAEELPFGTKMKTMTILNAIFRYGQDIPYNIIPGVKEFHSKIDSSLKQMKNAVENKPTLVDWLKSDLFEENEYNIPLALLFIAWYEQNSSLDEKDTSFDFRELYHFLYKITTNQPIPNLTCNAADVLNKLISEIIEEVWPNIQPELLDYLSKIHTYSRSTVRRTYSRKKKSVNKETMENCSS</sequence>
<dbReference type="Proteomes" id="UP001430953">
    <property type="component" value="Unassembled WGS sequence"/>
</dbReference>
<evidence type="ECO:0000313" key="2">
    <source>
        <dbReference type="Proteomes" id="UP001430953"/>
    </source>
</evidence>
<accession>A0AAW2GPX3</accession>
<reference evidence="1 2" key="1">
    <citation type="submission" date="2023-03" db="EMBL/GenBank/DDBJ databases">
        <title>High recombination rates correlate with genetic variation in Cardiocondyla obscurior ants.</title>
        <authorList>
            <person name="Errbii M."/>
        </authorList>
    </citation>
    <scope>NUCLEOTIDE SEQUENCE [LARGE SCALE GENOMIC DNA]</scope>
    <source>
        <strain evidence="1">Alpha-2009</strain>
        <tissue evidence="1">Whole body</tissue>
    </source>
</reference>
<name>A0AAW2GPX3_9HYME</name>
<gene>
    <name evidence="1" type="ORF">PUN28_004183</name>
</gene>
<protein>
    <submittedName>
        <fullName evidence="1">Uncharacterized protein</fullName>
    </submittedName>
</protein>
<organism evidence="1 2">
    <name type="scientific">Cardiocondyla obscurior</name>
    <dbReference type="NCBI Taxonomy" id="286306"/>
    <lineage>
        <taxon>Eukaryota</taxon>
        <taxon>Metazoa</taxon>
        <taxon>Ecdysozoa</taxon>
        <taxon>Arthropoda</taxon>
        <taxon>Hexapoda</taxon>
        <taxon>Insecta</taxon>
        <taxon>Pterygota</taxon>
        <taxon>Neoptera</taxon>
        <taxon>Endopterygota</taxon>
        <taxon>Hymenoptera</taxon>
        <taxon>Apocrita</taxon>
        <taxon>Aculeata</taxon>
        <taxon>Formicoidea</taxon>
        <taxon>Formicidae</taxon>
        <taxon>Myrmicinae</taxon>
        <taxon>Cardiocondyla</taxon>
    </lineage>
</organism>